<dbReference type="SUPFAM" id="SSF81301">
    <property type="entry name" value="Nucleotidyltransferase"/>
    <property type="match status" value="1"/>
</dbReference>
<protein>
    <submittedName>
        <fullName evidence="2">DNA polymerase beta domain-containing protein</fullName>
    </submittedName>
</protein>
<gene>
    <name evidence="2" type="ORF">L21SP2_3175</name>
</gene>
<sequence>MNEFGLSNTVMTKLETVFRRHPEVESVQIYGSRAMGSYREGSDIDLVLKGDISIHQLSDIIDEIDELLLPYMFDISVYDHIENTGLLEHIHRVGKQFLPTEHTSSISANH</sequence>
<evidence type="ECO:0000313" key="2">
    <source>
        <dbReference type="EMBL" id="AHC16515.1"/>
    </source>
</evidence>
<dbReference type="InterPro" id="IPR041633">
    <property type="entry name" value="Polbeta"/>
</dbReference>
<reference evidence="2 3" key="1">
    <citation type="journal article" date="2015" name="Stand. Genomic Sci.">
        <title>Complete genome sequence and description of Salinispira pacifica gen. nov., sp. nov., a novel spirochaete isolated form a hypersaline microbial mat.</title>
        <authorList>
            <person name="Ben Hania W."/>
            <person name="Joseph M."/>
            <person name="Schumann P."/>
            <person name="Bunk B."/>
            <person name="Fiebig A."/>
            <person name="Sproer C."/>
            <person name="Klenk H.P."/>
            <person name="Fardeau M.L."/>
            <person name="Spring S."/>
        </authorList>
    </citation>
    <scope>NUCLEOTIDE SEQUENCE [LARGE SCALE GENOMIC DNA]</scope>
    <source>
        <strain evidence="2 3">L21-RPul-D2</strain>
    </source>
</reference>
<organism evidence="2 3">
    <name type="scientific">Salinispira pacifica</name>
    <dbReference type="NCBI Taxonomy" id="1307761"/>
    <lineage>
        <taxon>Bacteria</taxon>
        <taxon>Pseudomonadati</taxon>
        <taxon>Spirochaetota</taxon>
        <taxon>Spirochaetia</taxon>
        <taxon>Spirochaetales</taxon>
        <taxon>Spirochaetaceae</taxon>
        <taxon>Salinispira</taxon>
    </lineage>
</organism>
<dbReference type="EMBL" id="CP006939">
    <property type="protein sequence ID" value="AHC16515.1"/>
    <property type="molecule type" value="Genomic_DNA"/>
</dbReference>
<dbReference type="STRING" id="1307761.L21SP2_3175"/>
<proteinExistence type="predicted"/>
<keyword evidence="3" id="KW-1185">Reference proteome</keyword>
<evidence type="ECO:0000313" key="3">
    <source>
        <dbReference type="Proteomes" id="UP000018680"/>
    </source>
</evidence>
<dbReference type="AlphaFoldDB" id="V5WLN8"/>
<dbReference type="Pfam" id="PF18765">
    <property type="entry name" value="Polbeta"/>
    <property type="match status" value="1"/>
</dbReference>
<dbReference type="InterPro" id="IPR043519">
    <property type="entry name" value="NT_sf"/>
</dbReference>
<name>V5WLN8_9SPIO</name>
<evidence type="ECO:0000259" key="1">
    <source>
        <dbReference type="Pfam" id="PF18765"/>
    </source>
</evidence>
<dbReference type="Proteomes" id="UP000018680">
    <property type="component" value="Chromosome"/>
</dbReference>
<dbReference type="Gene3D" id="3.30.460.10">
    <property type="entry name" value="Beta Polymerase, domain 2"/>
    <property type="match status" value="1"/>
</dbReference>
<dbReference type="eggNOG" id="COG1708">
    <property type="taxonomic scope" value="Bacteria"/>
</dbReference>
<dbReference type="OrthoDB" id="9803106at2"/>
<dbReference type="CDD" id="cd05403">
    <property type="entry name" value="NT_KNTase_like"/>
    <property type="match status" value="1"/>
</dbReference>
<feature type="domain" description="Polymerase beta nucleotidyltransferase" evidence="1">
    <location>
        <begin position="13"/>
        <end position="97"/>
    </location>
</feature>
<accession>V5WLN8</accession>
<dbReference type="KEGG" id="slr:L21SP2_3175"/>
<dbReference type="HOGENOM" id="CLU_130257_5_1_12"/>